<feature type="transmembrane region" description="Helical" evidence="1">
    <location>
        <begin position="93"/>
        <end position="117"/>
    </location>
</feature>
<evidence type="ECO:0008006" key="4">
    <source>
        <dbReference type="Google" id="ProtNLM"/>
    </source>
</evidence>
<name>A0ABS9D5A1_9ALTE</name>
<feature type="transmembrane region" description="Helical" evidence="1">
    <location>
        <begin position="194"/>
        <end position="215"/>
    </location>
</feature>
<proteinExistence type="predicted"/>
<dbReference type="EMBL" id="JAKGAS010000003">
    <property type="protein sequence ID" value="MCF2947854.1"/>
    <property type="molecule type" value="Genomic_DNA"/>
</dbReference>
<evidence type="ECO:0000313" key="2">
    <source>
        <dbReference type="EMBL" id="MCF2947854.1"/>
    </source>
</evidence>
<evidence type="ECO:0000256" key="1">
    <source>
        <dbReference type="SAM" id="Phobius"/>
    </source>
</evidence>
<keyword evidence="3" id="KW-1185">Reference proteome</keyword>
<gene>
    <name evidence="2" type="ORF">L0668_07035</name>
</gene>
<organism evidence="2 3">
    <name type="scientific">Paraglaciecola algarum</name>
    <dbReference type="NCBI Taxonomy" id="3050085"/>
    <lineage>
        <taxon>Bacteria</taxon>
        <taxon>Pseudomonadati</taxon>
        <taxon>Pseudomonadota</taxon>
        <taxon>Gammaproteobacteria</taxon>
        <taxon>Alteromonadales</taxon>
        <taxon>Alteromonadaceae</taxon>
        <taxon>Paraglaciecola</taxon>
    </lineage>
</organism>
<protein>
    <recommendedName>
        <fullName evidence="4">ABC transporter permease</fullName>
    </recommendedName>
</protein>
<feature type="transmembrane region" description="Helical" evidence="1">
    <location>
        <begin position="152"/>
        <end position="174"/>
    </location>
</feature>
<dbReference type="RefSeq" id="WP_235311386.1">
    <property type="nucleotide sequence ID" value="NZ_JAKGAS010000003.1"/>
</dbReference>
<accession>A0ABS9D5A1</accession>
<dbReference type="Proteomes" id="UP001521137">
    <property type="component" value="Unassembled WGS sequence"/>
</dbReference>
<feature type="transmembrane region" description="Helical" evidence="1">
    <location>
        <begin position="43"/>
        <end position="63"/>
    </location>
</feature>
<keyword evidence="1" id="KW-1133">Transmembrane helix</keyword>
<feature type="transmembrane region" description="Helical" evidence="1">
    <location>
        <begin position="123"/>
        <end position="145"/>
    </location>
</feature>
<comment type="caution">
    <text evidence="2">The sequence shown here is derived from an EMBL/GenBank/DDBJ whole genome shotgun (WGS) entry which is preliminary data.</text>
</comment>
<sequence length="223" mass="24329">MNTLMITKLINKDWQLYKLYIAGYIALGCIAAILMTMPSYTVFYIGVVWLITILIGASAHIILSTTISEIKESQFSFLMGLPIKPIDYTISKLIGGLGIYLVCWLPIVAVLIGLILTSKLPDGMVPIALILCLEILVAAAILLCVSILSSSLPVSIIVMVILNVFFNLFMFYVAGLNEIGPFIEQPDIAFNSTVFTIIAAEIGVIALVVSVTLYIKSRKACFL</sequence>
<keyword evidence="1" id="KW-0472">Membrane</keyword>
<evidence type="ECO:0000313" key="3">
    <source>
        <dbReference type="Proteomes" id="UP001521137"/>
    </source>
</evidence>
<keyword evidence="1" id="KW-0812">Transmembrane</keyword>
<reference evidence="2 3" key="1">
    <citation type="submission" date="2022-01" db="EMBL/GenBank/DDBJ databases">
        <title>Paraglaciecola sp. G1-23.</title>
        <authorList>
            <person name="Jin M.S."/>
            <person name="Han D.M."/>
            <person name="Kim H.M."/>
            <person name="Jeon C.O."/>
        </authorList>
    </citation>
    <scope>NUCLEOTIDE SEQUENCE [LARGE SCALE GENOMIC DNA]</scope>
    <source>
        <strain evidence="2 3">G1-23</strain>
    </source>
</reference>
<feature type="transmembrane region" description="Helical" evidence="1">
    <location>
        <begin position="20"/>
        <end position="37"/>
    </location>
</feature>